<proteinExistence type="predicted"/>
<dbReference type="EMBL" id="BMAO01025030">
    <property type="protein sequence ID" value="GFQ99651.1"/>
    <property type="molecule type" value="Genomic_DNA"/>
</dbReference>
<dbReference type="AlphaFoldDB" id="A0A8X6L8Q5"/>
<reference evidence="2" key="1">
    <citation type="submission" date="2020-07" db="EMBL/GenBank/DDBJ databases">
        <title>Multicomponent nature underlies the extraordinary mechanical properties of spider dragline silk.</title>
        <authorList>
            <person name="Kono N."/>
            <person name="Nakamura H."/>
            <person name="Mori M."/>
            <person name="Yoshida Y."/>
            <person name="Ohtoshi R."/>
            <person name="Malay A.D."/>
            <person name="Moran D.A.P."/>
            <person name="Tomita M."/>
            <person name="Numata K."/>
            <person name="Arakawa K."/>
        </authorList>
    </citation>
    <scope>NUCLEOTIDE SEQUENCE</scope>
</reference>
<accession>A0A8X6L8Q5</accession>
<name>A0A8X6L8Q5_TRICU</name>
<gene>
    <name evidence="2" type="ORF">TNCT_559411</name>
</gene>
<dbReference type="Proteomes" id="UP000887116">
    <property type="component" value="Unassembled WGS sequence"/>
</dbReference>
<organism evidence="2 3">
    <name type="scientific">Trichonephila clavata</name>
    <name type="common">Joro spider</name>
    <name type="synonym">Nephila clavata</name>
    <dbReference type="NCBI Taxonomy" id="2740835"/>
    <lineage>
        <taxon>Eukaryota</taxon>
        <taxon>Metazoa</taxon>
        <taxon>Ecdysozoa</taxon>
        <taxon>Arthropoda</taxon>
        <taxon>Chelicerata</taxon>
        <taxon>Arachnida</taxon>
        <taxon>Araneae</taxon>
        <taxon>Araneomorphae</taxon>
        <taxon>Entelegynae</taxon>
        <taxon>Araneoidea</taxon>
        <taxon>Nephilidae</taxon>
        <taxon>Trichonephila</taxon>
    </lineage>
</organism>
<evidence type="ECO:0000313" key="2">
    <source>
        <dbReference type="EMBL" id="GFQ99651.1"/>
    </source>
</evidence>
<feature type="compositionally biased region" description="Basic and acidic residues" evidence="1">
    <location>
        <begin position="78"/>
        <end position="88"/>
    </location>
</feature>
<keyword evidence="3" id="KW-1185">Reference proteome</keyword>
<sequence>MKRLIGTRPMSTEDGVYIGTLRPGGLVLTFTCQVLDVDISRPPDHIGTDELPHQGGVIPGDPQTKKNGIVRGIPGTKRANDDRVEKGRPASGTQRLQNGLVFGDLISSGGHQRVVTVLKGHREIDNHGLATLLSQAAGLPWSPYSTLMWRLRLLSRGKLLLHGSAFMLRCGHLIHTPCRRNSAFGSSWTKLTKTFFT</sequence>
<evidence type="ECO:0000313" key="3">
    <source>
        <dbReference type="Proteomes" id="UP000887116"/>
    </source>
</evidence>
<evidence type="ECO:0000256" key="1">
    <source>
        <dbReference type="SAM" id="MobiDB-lite"/>
    </source>
</evidence>
<feature type="region of interest" description="Disordered" evidence="1">
    <location>
        <begin position="72"/>
        <end position="93"/>
    </location>
</feature>
<comment type="caution">
    <text evidence="2">The sequence shown here is derived from an EMBL/GenBank/DDBJ whole genome shotgun (WGS) entry which is preliminary data.</text>
</comment>
<protein>
    <submittedName>
        <fullName evidence="2">Uncharacterized protein</fullName>
    </submittedName>
</protein>